<dbReference type="SFLD" id="SFLDF00299">
    <property type="entry name" value="anaerobic_ribonucleoside-triph"/>
    <property type="match status" value="1"/>
</dbReference>
<organism evidence="8 9">
    <name type="scientific">Alkalithermobacter paradoxus</name>
    <dbReference type="NCBI Taxonomy" id="29349"/>
    <lineage>
        <taxon>Bacteria</taxon>
        <taxon>Bacillati</taxon>
        <taxon>Bacillota</taxon>
        <taxon>Clostridia</taxon>
        <taxon>Peptostreptococcales</taxon>
        <taxon>Tepidibacteraceae</taxon>
        <taxon>Alkalithermobacter</taxon>
    </lineage>
</organism>
<accession>A0A1V4I3W1</accession>
<dbReference type="InterPro" id="IPR034457">
    <property type="entry name" value="Organic_radical-activating"/>
</dbReference>
<keyword evidence="8" id="KW-0670">Pyruvate</keyword>
<dbReference type="InterPro" id="IPR013785">
    <property type="entry name" value="Aldolase_TIM"/>
</dbReference>
<keyword evidence="9" id="KW-1185">Reference proteome</keyword>
<dbReference type="InterPro" id="IPR058240">
    <property type="entry name" value="rSAM_sf"/>
</dbReference>
<dbReference type="Proteomes" id="UP000190140">
    <property type="component" value="Unassembled WGS sequence"/>
</dbReference>
<dbReference type="RefSeq" id="WP_079413670.1">
    <property type="nucleotide sequence ID" value="NZ_MZGW01000015.1"/>
</dbReference>
<keyword evidence="4" id="KW-0479">Metal-binding</keyword>
<keyword evidence="2" id="KW-0004">4Fe-4S</keyword>
<keyword evidence="7 8" id="KW-0560">Oxidoreductase</keyword>
<reference evidence="8 9" key="1">
    <citation type="submission" date="2017-03" db="EMBL/GenBank/DDBJ databases">
        <title>Genome sequence of Clostridium thermoalcaliphilum DSM 7309.</title>
        <authorList>
            <person name="Poehlein A."/>
            <person name="Daniel R."/>
        </authorList>
    </citation>
    <scope>NUCLEOTIDE SEQUENCE [LARGE SCALE GENOMIC DNA]</scope>
    <source>
        <strain evidence="8 9">DSM 7309</strain>
    </source>
</reference>
<dbReference type="PANTHER" id="PTHR30352">
    <property type="entry name" value="PYRUVATE FORMATE-LYASE-ACTIVATING ENZYME"/>
    <property type="match status" value="1"/>
</dbReference>
<dbReference type="GO" id="GO:0046872">
    <property type="term" value="F:metal ion binding"/>
    <property type="evidence" value="ECO:0007669"/>
    <property type="project" value="UniProtKB-KW"/>
</dbReference>
<evidence type="ECO:0000256" key="1">
    <source>
        <dbReference type="ARBA" id="ARBA00001966"/>
    </source>
</evidence>
<keyword evidence="3" id="KW-0949">S-adenosyl-L-methionine</keyword>
<dbReference type="NCBIfam" id="TIGR02491">
    <property type="entry name" value="NrdG"/>
    <property type="match status" value="1"/>
</dbReference>
<dbReference type="GO" id="GO:0051539">
    <property type="term" value="F:4 iron, 4 sulfur cluster binding"/>
    <property type="evidence" value="ECO:0007669"/>
    <property type="project" value="UniProtKB-KW"/>
</dbReference>
<evidence type="ECO:0000256" key="6">
    <source>
        <dbReference type="ARBA" id="ARBA00023014"/>
    </source>
</evidence>
<dbReference type="InterPro" id="IPR012837">
    <property type="entry name" value="NrdG"/>
</dbReference>
<evidence type="ECO:0000313" key="9">
    <source>
        <dbReference type="Proteomes" id="UP000190140"/>
    </source>
</evidence>
<dbReference type="CDD" id="cd01335">
    <property type="entry name" value="Radical_SAM"/>
    <property type="match status" value="1"/>
</dbReference>
<dbReference type="GO" id="GO:0043365">
    <property type="term" value="F:[formate-C-acetyltransferase]-activating enzyme activity"/>
    <property type="evidence" value="ECO:0007669"/>
    <property type="project" value="InterPro"/>
</dbReference>
<proteinExistence type="inferred from homology"/>
<comment type="similarity">
    <text evidence="7">Belongs to the organic radical-activating enzymes family.</text>
</comment>
<comment type="cofactor">
    <cofactor evidence="1">
        <name>[4Fe-4S] cluster</name>
        <dbReference type="ChEBI" id="CHEBI:49883"/>
    </cofactor>
</comment>
<dbReference type="Gene3D" id="3.20.20.70">
    <property type="entry name" value="Aldolase class I"/>
    <property type="match status" value="1"/>
</dbReference>
<evidence type="ECO:0000256" key="2">
    <source>
        <dbReference type="ARBA" id="ARBA00022485"/>
    </source>
</evidence>
<dbReference type="EC" id="1.97.1.-" evidence="7"/>
<dbReference type="AlphaFoldDB" id="A0A1V4I3W1"/>
<dbReference type="STRING" id="29349.CLOTH_20320"/>
<dbReference type="SFLD" id="SFLDG01063">
    <property type="entry name" value="activating_enzymes__group_1"/>
    <property type="match status" value="1"/>
</dbReference>
<dbReference type="GO" id="GO:0004748">
    <property type="term" value="F:ribonucleoside-diphosphate reductase activity, thioredoxin disulfide as acceptor"/>
    <property type="evidence" value="ECO:0007669"/>
    <property type="project" value="TreeGrafter"/>
</dbReference>
<gene>
    <name evidence="8" type="primary">pflA_3</name>
    <name evidence="8" type="ORF">CLOTH_20320</name>
</gene>
<keyword evidence="8" id="KW-0456">Lyase</keyword>
<dbReference type="SUPFAM" id="SSF102114">
    <property type="entry name" value="Radical SAM enzymes"/>
    <property type="match status" value="1"/>
</dbReference>
<sequence length="171" mass="19583">MKIKLASDIVTDSIVDGPGLRTVIWTQGCKHKCKGCHNPQTHDFNSGFEVSVDDVIKKIRKVKLQRGITLSGGDPFEQPEALSIICKEAKKNNLDIWAYTGYTFEEIMNQNNPNHKKWITLLEDIDVLVDGRFIEDKKDIFIKFRGSKNQRIIDVKKSLINKKLIPHSDYI</sequence>
<keyword evidence="5" id="KW-0408">Iron</keyword>
<dbReference type="SFLD" id="SFLDS00029">
    <property type="entry name" value="Radical_SAM"/>
    <property type="match status" value="1"/>
</dbReference>
<dbReference type="PANTHER" id="PTHR30352:SF2">
    <property type="entry name" value="ANAEROBIC RIBONUCLEOSIDE-TRIPHOSPHATE REDUCTASE-ACTIVATING PROTEIN"/>
    <property type="match status" value="1"/>
</dbReference>
<comment type="function">
    <text evidence="7">Activation of anaerobic ribonucleoside-triphosphate reductase under anaerobic conditions by generation of an organic free radical, using S-adenosylmethionine and reduced flavodoxin as cosubstrates to produce 5'-deoxy-adenosine.</text>
</comment>
<dbReference type="OrthoDB" id="9782387at2"/>
<name>A0A1V4I3W1_9FIRM</name>
<protein>
    <recommendedName>
        <fullName evidence="7">Anaerobic ribonucleoside-triphosphate reductase-activating protein</fullName>
        <ecNumber evidence="7">1.97.1.-</ecNumber>
    </recommendedName>
</protein>
<dbReference type="PIRSF" id="PIRSF000368">
    <property type="entry name" value="NrdG"/>
    <property type="match status" value="1"/>
</dbReference>
<keyword evidence="6" id="KW-0411">Iron-sulfur</keyword>
<dbReference type="Pfam" id="PF13353">
    <property type="entry name" value="Fer4_12"/>
    <property type="match status" value="1"/>
</dbReference>
<evidence type="ECO:0000256" key="3">
    <source>
        <dbReference type="ARBA" id="ARBA00022691"/>
    </source>
</evidence>
<comment type="caution">
    <text evidence="8">The sequence shown here is derived from an EMBL/GenBank/DDBJ whole genome shotgun (WGS) entry which is preliminary data.</text>
</comment>
<evidence type="ECO:0000256" key="5">
    <source>
        <dbReference type="ARBA" id="ARBA00023004"/>
    </source>
</evidence>
<dbReference type="InterPro" id="IPR007197">
    <property type="entry name" value="rSAM"/>
</dbReference>
<evidence type="ECO:0000313" key="8">
    <source>
        <dbReference type="EMBL" id="OPJ54666.1"/>
    </source>
</evidence>
<dbReference type="EMBL" id="MZGW01000015">
    <property type="protein sequence ID" value="OPJ54666.1"/>
    <property type="molecule type" value="Genomic_DNA"/>
</dbReference>
<evidence type="ECO:0000256" key="7">
    <source>
        <dbReference type="PIRNR" id="PIRNR000368"/>
    </source>
</evidence>
<evidence type="ECO:0000256" key="4">
    <source>
        <dbReference type="ARBA" id="ARBA00022723"/>
    </source>
</evidence>
<dbReference type="GO" id="GO:0016829">
    <property type="term" value="F:lyase activity"/>
    <property type="evidence" value="ECO:0007669"/>
    <property type="project" value="UniProtKB-KW"/>
</dbReference>
<dbReference type="SFLD" id="SFLDG01066">
    <property type="entry name" value="organic_radical-activating_enz"/>
    <property type="match status" value="1"/>
</dbReference>